<dbReference type="OrthoDB" id="10255969at2759"/>
<dbReference type="InterPro" id="IPR003593">
    <property type="entry name" value="AAA+_ATPase"/>
</dbReference>
<organism evidence="4 5">
    <name type="scientific">Hondaea fermentalgiana</name>
    <dbReference type="NCBI Taxonomy" id="2315210"/>
    <lineage>
        <taxon>Eukaryota</taxon>
        <taxon>Sar</taxon>
        <taxon>Stramenopiles</taxon>
        <taxon>Bigyra</taxon>
        <taxon>Labyrinthulomycetes</taxon>
        <taxon>Thraustochytrida</taxon>
        <taxon>Thraustochytriidae</taxon>
        <taxon>Hondaea</taxon>
    </lineage>
</organism>
<dbReference type="InterPro" id="IPR027417">
    <property type="entry name" value="P-loop_NTPase"/>
</dbReference>
<protein>
    <submittedName>
        <fullName evidence="4">Methionine import ATP-binding protein MetN</fullName>
    </submittedName>
</protein>
<dbReference type="Gene3D" id="3.40.50.300">
    <property type="entry name" value="P-loop containing nucleotide triphosphate hydrolases"/>
    <property type="match status" value="2"/>
</dbReference>
<accession>A0A2R5G1X5</accession>
<dbReference type="PANTHER" id="PTHR43158:SF2">
    <property type="entry name" value="SKFA PEPTIDE EXPORT ATP-BINDING PROTEIN SKFE"/>
    <property type="match status" value="1"/>
</dbReference>
<dbReference type="InParanoid" id="A0A2R5G1X5"/>
<proteinExistence type="predicted"/>
<dbReference type="Pfam" id="PF00005">
    <property type="entry name" value="ABC_tran"/>
    <property type="match status" value="1"/>
</dbReference>
<dbReference type="PANTHER" id="PTHR43158">
    <property type="entry name" value="SKFA PEPTIDE EXPORT ATP-BINDING PROTEIN SKFE"/>
    <property type="match status" value="1"/>
</dbReference>
<keyword evidence="2 4" id="KW-0067">ATP-binding</keyword>
<dbReference type="AlphaFoldDB" id="A0A2R5G1X5"/>
<evidence type="ECO:0000256" key="2">
    <source>
        <dbReference type="ARBA" id="ARBA00022840"/>
    </source>
</evidence>
<gene>
    <name evidence="4" type="ORF">FCC1311_012442</name>
</gene>
<feature type="domain" description="ABC transporter" evidence="3">
    <location>
        <begin position="217"/>
        <end position="516"/>
    </location>
</feature>
<dbReference type="GO" id="GO:0005524">
    <property type="term" value="F:ATP binding"/>
    <property type="evidence" value="ECO:0007669"/>
    <property type="project" value="UniProtKB-KW"/>
</dbReference>
<keyword evidence="5" id="KW-1185">Reference proteome</keyword>
<evidence type="ECO:0000313" key="5">
    <source>
        <dbReference type="Proteomes" id="UP000241890"/>
    </source>
</evidence>
<dbReference type="SMART" id="SM00382">
    <property type="entry name" value="AAA"/>
    <property type="match status" value="1"/>
</dbReference>
<dbReference type="SUPFAM" id="SSF52540">
    <property type="entry name" value="P-loop containing nucleoside triphosphate hydrolases"/>
    <property type="match status" value="2"/>
</dbReference>
<dbReference type="EMBL" id="BEYU01000010">
    <property type="protein sequence ID" value="GBG25027.1"/>
    <property type="molecule type" value="Genomic_DNA"/>
</dbReference>
<reference evidence="4 5" key="1">
    <citation type="submission" date="2017-12" db="EMBL/GenBank/DDBJ databases">
        <title>Sequencing, de novo assembly and annotation of complete genome of a new Thraustochytrid species, strain FCC1311.</title>
        <authorList>
            <person name="Sedici K."/>
            <person name="Godart F."/>
            <person name="Aiese Cigliano R."/>
            <person name="Sanseverino W."/>
            <person name="Barakat M."/>
            <person name="Ortet P."/>
            <person name="Marechal E."/>
            <person name="Cagnac O."/>
            <person name="Amato A."/>
        </authorList>
    </citation>
    <scope>NUCLEOTIDE SEQUENCE [LARGE SCALE GENOMIC DNA]</scope>
</reference>
<evidence type="ECO:0000259" key="3">
    <source>
        <dbReference type="PROSITE" id="PS50893"/>
    </source>
</evidence>
<evidence type="ECO:0000256" key="1">
    <source>
        <dbReference type="ARBA" id="ARBA00022741"/>
    </source>
</evidence>
<name>A0A2R5G1X5_9STRA</name>
<dbReference type="Proteomes" id="UP000241890">
    <property type="component" value="Unassembled WGS sequence"/>
</dbReference>
<dbReference type="PROSITE" id="PS50893">
    <property type="entry name" value="ABC_TRANSPORTER_2"/>
    <property type="match status" value="1"/>
</dbReference>
<dbReference type="GO" id="GO:0016887">
    <property type="term" value="F:ATP hydrolysis activity"/>
    <property type="evidence" value="ECO:0007669"/>
    <property type="project" value="InterPro"/>
</dbReference>
<keyword evidence="1" id="KW-0547">Nucleotide-binding</keyword>
<dbReference type="InterPro" id="IPR003439">
    <property type="entry name" value="ABC_transporter-like_ATP-bd"/>
</dbReference>
<comment type="caution">
    <text evidence="4">The sequence shown here is derived from an EMBL/GenBank/DDBJ whole genome shotgun (WGS) entry which is preliminary data.</text>
</comment>
<sequence>MELVSFETTLDFVRSHGTDSVGFVCGGINSARARSLVVRFGLINAWTKQVGSLSSGELRKLTLARAMANAPDLLLIDGAHDGLDPKSRFQLSGLLAGLARGLPKLLVQLGGSGHAAPKLRARLLQVSHRAEEFATEIGDVFSLADPTSPLVRSLIDTSLPLSFRSAEMEKVLADAHDTPADGASRQRTSGQADRLVARAPEDAPAWYASRDEPIVNFDAATVTFAKPPGPNDRESPSASQEHVGGIRDLRLRIESGEFWAFVGKNGAGKSSLVKLMASPRLLDQDLSLSEAALGETKTATKFSSNNERDLVVLGEPRGSPSSPDRISEGVGVVSMDGHMRTLFYAQRNPGTLVAADVMRSGLYGAACSGGASLAALETFLDAKKEKQQATQTDLDALCAFVGFPTDKLQQPFETLGLGEQRLVLVARALIHKPRLLVFDEASQGLDAPTREGLKALLTEVHDFVPQIAIIVITHHSDEIPDGVTHMLHLEAGQALHNGPVESITQDMDDRNDSILDADEKFEILCTS</sequence>
<evidence type="ECO:0000313" key="4">
    <source>
        <dbReference type="EMBL" id="GBG25027.1"/>
    </source>
</evidence>